<accession>A0A380FB16</accession>
<dbReference type="Pfam" id="PF02447">
    <property type="entry name" value="GntP_permease"/>
    <property type="match status" value="1"/>
</dbReference>
<keyword evidence="3" id="KW-1003">Cell membrane</keyword>
<keyword evidence="4 8" id="KW-0812">Transmembrane</keyword>
<keyword evidence="2" id="KW-0813">Transport</keyword>
<dbReference type="InterPro" id="IPR003474">
    <property type="entry name" value="Glcn_transporter"/>
</dbReference>
<evidence type="ECO:0000256" key="7">
    <source>
        <dbReference type="ARBA" id="ARBA00049663"/>
    </source>
</evidence>
<dbReference type="PANTHER" id="PTHR30354:SF22">
    <property type="entry name" value="HIGH-AFFINITY GLUCONATE TRANSPORTER"/>
    <property type="match status" value="1"/>
</dbReference>
<evidence type="ECO:0000313" key="9">
    <source>
        <dbReference type="EMBL" id="SUM30671.1"/>
    </source>
</evidence>
<keyword evidence="5 8" id="KW-1133">Transmembrane helix</keyword>
<feature type="transmembrane region" description="Helical" evidence="8">
    <location>
        <begin position="101"/>
        <end position="134"/>
    </location>
</feature>
<feature type="transmembrane region" description="Helical" evidence="8">
    <location>
        <begin position="62"/>
        <end position="81"/>
    </location>
</feature>
<evidence type="ECO:0000256" key="4">
    <source>
        <dbReference type="ARBA" id="ARBA00022692"/>
    </source>
</evidence>
<dbReference type="AlphaFoldDB" id="A0A380FB16"/>
<feature type="transmembrane region" description="Helical" evidence="8">
    <location>
        <begin position="5"/>
        <end position="24"/>
    </location>
</feature>
<evidence type="ECO:0000256" key="8">
    <source>
        <dbReference type="SAM" id="Phobius"/>
    </source>
</evidence>
<evidence type="ECO:0000313" key="10">
    <source>
        <dbReference type="Proteomes" id="UP000255277"/>
    </source>
</evidence>
<dbReference type="Proteomes" id="UP000255277">
    <property type="component" value="Unassembled WGS sequence"/>
</dbReference>
<proteinExistence type="inferred from homology"/>
<reference evidence="9 10" key="1">
    <citation type="submission" date="2018-06" db="EMBL/GenBank/DDBJ databases">
        <authorList>
            <consortium name="Pathogen Informatics"/>
            <person name="Doyle S."/>
        </authorList>
    </citation>
    <scope>NUCLEOTIDE SEQUENCE [LARGE SCALE GENOMIC DNA]</scope>
    <source>
        <strain evidence="9 10">NCTC12195</strain>
    </source>
</reference>
<dbReference type="GO" id="GO:0015128">
    <property type="term" value="F:gluconate transmembrane transporter activity"/>
    <property type="evidence" value="ECO:0007669"/>
    <property type="project" value="InterPro"/>
</dbReference>
<evidence type="ECO:0000256" key="2">
    <source>
        <dbReference type="ARBA" id="ARBA00022448"/>
    </source>
</evidence>
<evidence type="ECO:0000256" key="5">
    <source>
        <dbReference type="ARBA" id="ARBA00022989"/>
    </source>
</evidence>
<comment type="subcellular location">
    <subcellularLocation>
        <location evidence="1">Cell membrane</location>
        <topology evidence="1">Multi-pass membrane protein</topology>
    </subcellularLocation>
</comment>
<name>A0A380FB16_STAGA</name>
<comment type="similarity">
    <text evidence="7">Belongs to the GntP permease family.</text>
</comment>
<dbReference type="EMBL" id="UHDK01000001">
    <property type="protein sequence ID" value="SUM30671.1"/>
    <property type="molecule type" value="Genomic_DNA"/>
</dbReference>
<protein>
    <submittedName>
        <fullName evidence="9">Transporter, gluconate:H+ symporter (GntP) family protein</fullName>
    </submittedName>
</protein>
<gene>
    <name evidence="9" type="primary">gntT_1</name>
    <name evidence="9" type="ORF">NCTC12195_00070</name>
</gene>
<evidence type="ECO:0000256" key="1">
    <source>
        <dbReference type="ARBA" id="ARBA00004651"/>
    </source>
</evidence>
<dbReference type="STRING" id="1293.SH09_10425"/>
<feature type="transmembrane region" description="Helical" evidence="8">
    <location>
        <begin position="30"/>
        <end position="50"/>
    </location>
</feature>
<dbReference type="GO" id="GO:0005886">
    <property type="term" value="C:plasma membrane"/>
    <property type="evidence" value="ECO:0007669"/>
    <property type="project" value="UniProtKB-SubCell"/>
</dbReference>
<organism evidence="9 10">
    <name type="scientific">Staphylococcus gallinarum</name>
    <dbReference type="NCBI Taxonomy" id="1293"/>
    <lineage>
        <taxon>Bacteria</taxon>
        <taxon>Bacillati</taxon>
        <taxon>Bacillota</taxon>
        <taxon>Bacilli</taxon>
        <taxon>Bacillales</taxon>
        <taxon>Staphylococcaceae</taxon>
        <taxon>Staphylococcus</taxon>
    </lineage>
</organism>
<sequence length="169" mass="18197">MMGEIWPLVAVVIGVIVLLILIMGLKLNTFIALIITSMVTGILLGMRLDTIVTTIEKGMGDTLGHIAIIFGLGSILGKLLSDGGGATRIADTLINVFGKKYVTWAMIIASFIIGISLFLEVAFVLLVPLVFTLAKRMKISNLKVGFTYGNIDSSNAWIFTTASRSCCHF</sequence>
<evidence type="ECO:0000256" key="6">
    <source>
        <dbReference type="ARBA" id="ARBA00023136"/>
    </source>
</evidence>
<dbReference type="PANTHER" id="PTHR30354">
    <property type="entry name" value="GNT FAMILY GLUCONATE TRANSPORTER"/>
    <property type="match status" value="1"/>
</dbReference>
<keyword evidence="6 8" id="KW-0472">Membrane</keyword>
<evidence type="ECO:0000256" key="3">
    <source>
        <dbReference type="ARBA" id="ARBA00022475"/>
    </source>
</evidence>